<evidence type="ECO:0000313" key="2">
    <source>
        <dbReference type="Proteomes" id="UP000042997"/>
    </source>
</evidence>
<accession>A0A098BLA7</accession>
<gene>
    <name evidence="1" type="ORF">RHRU231_450154</name>
</gene>
<dbReference type="Proteomes" id="UP000042997">
    <property type="component" value="Unassembled WGS sequence"/>
</dbReference>
<sequence>MTALTATEVVLGALTTTTTSYADTAHDIVAALEAAGYIRTLEH</sequence>
<dbReference type="AlphaFoldDB" id="A0A098BLA7"/>
<organism evidence="1 2">
    <name type="scientific">Rhodococcus ruber</name>
    <dbReference type="NCBI Taxonomy" id="1830"/>
    <lineage>
        <taxon>Bacteria</taxon>
        <taxon>Bacillati</taxon>
        <taxon>Actinomycetota</taxon>
        <taxon>Actinomycetes</taxon>
        <taxon>Mycobacteriales</taxon>
        <taxon>Nocardiaceae</taxon>
        <taxon>Rhodococcus</taxon>
    </lineage>
</organism>
<reference evidence="1 2" key="1">
    <citation type="journal article" date="2014" name="Genome Announc.">
        <title>Draft Genome Sequence of Propane- and Butane-Oxidizing Actinobacterium Rhodococcus ruber IEGM 231.</title>
        <authorList>
            <person name="Ivshina I.B."/>
            <person name="Kuyukina M.S."/>
            <person name="Krivoruchko A.V."/>
            <person name="Barbe V."/>
            <person name="Fischer C."/>
        </authorList>
    </citation>
    <scope>NUCLEOTIDE SEQUENCE [LARGE SCALE GENOMIC DNA]</scope>
</reference>
<dbReference type="RefSeq" id="WP_269572166.1">
    <property type="nucleotide sequence ID" value="NZ_JAPWIU010000038.1"/>
</dbReference>
<protein>
    <submittedName>
        <fullName evidence="1">Uncharacterized protein</fullName>
    </submittedName>
</protein>
<evidence type="ECO:0000313" key="1">
    <source>
        <dbReference type="EMBL" id="CDZ88987.1"/>
    </source>
</evidence>
<proteinExistence type="predicted"/>
<name>A0A098BLA7_9NOCA</name>
<dbReference type="EMBL" id="CCSD01000056">
    <property type="protein sequence ID" value="CDZ88987.1"/>
    <property type="molecule type" value="Genomic_DNA"/>
</dbReference>